<dbReference type="AlphaFoldDB" id="A0A292Q2B2"/>
<organism evidence="2 3">
    <name type="scientific">Tuber aestivum</name>
    <name type="common">summer truffle</name>
    <dbReference type="NCBI Taxonomy" id="59557"/>
    <lineage>
        <taxon>Eukaryota</taxon>
        <taxon>Fungi</taxon>
        <taxon>Dikarya</taxon>
        <taxon>Ascomycota</taxon>
        <taxon>Pezizomycotina</taxon>
        <taxon>Pezizomycetes</taxon>
        <taxon>Pezizales</taxon>
        <taxon>Tuberaceae</taxon>
        <taxon>Tuber</taxon>
    </lineage>
</organism>
<reference evidence="2" key="1">
    <citation type="submission" date="2015-10" db="EMBL/GenBank/DDBJ databases">
        <authorList>
            <person name="Regsiter A."/>
            <person name="william w."/>
        </authorList>
    </citation>
    <scope>NUCLEOTIDE SEQUENCE</scope>
    <source>
        <strain evidence="2">Montdore</strain>
    </source>
</reference>
<dbReference type="Proteomes" id="UP001412239">
    <property type="component" value="Unassembled WGS sequence"/>
</dbReference>
<protein>
    <submittedName>
        <fullName evidence="2">Uncharacterized protein</fullName>
    </submittedName>
</protein>
<accession>A0A292Q2B2</accession>
<keyword evidence="3" id="KW-1185">Reference proteome</keyword>
<evidence type="ECO:0000256" key="1">
    <source>
        <dbReference type="SAM" id="MobiDB-lite"/>
    </source>
</evidence>
<dbReference type="EMBL" id="LN890983">
    <property type="protein sequence ID" value="CUS12850.1"/>
    <property type="molecule type" value="Genomic_DNA"/>
</dbReference>
<evidence type="ECO:0000313" key="3">
    <source>
        <dbReference type="Proteomes" id="UP001412239"/>
    </source>
</evidence>
<proteinExistence type="predicted"/>
<gene>
    <name evidence="2" type="ORF">GSTUAT00003123001</name>
</gene>
<evidence type="ECO:0000313" key="2">
    <source>
        <dbReference type="EMBL" id="CUS12850.1"/>
    </source>
</evidence>
<feature type="region of interest" description="Disordered" evidence="1">
    <location>
        <begin position="116"/>
        <end position="151"/>
    </location>
</feature>
<name>A0A292Q2B2_9PEZI</name>
<sequence length="177" mass="19398">MSQFLISPRVDNGQLTSTSLVQFVRTQTYSLAIQDGFTKLEARVVIGLDKSLQKSLVPINDAINDVHLWNRWISSLRGLRGLESCGPLPPFPAPPRRLAWGAPPMWGPATAPGQFYSSEHGQGPPMTPVQGAGRGSGSRKIPHTRNGVGVGTMVHDTEDRLTKLFEDALFELKVELR</sequence>